<evidence type="ECO:0000313" key="5">
    <source>
        <dbReference type="Proteomes" id="UP001459277"/>
    </source>
</evidence>
<dbReference type="InterPro" id="IPR018376">
    <property type="entry name" value="Enoyl-CoA_hyd/isom_CS"/>
</dbReference>
<dbReference type="InterPro" id="IPR001753">
    <property type="entry name" value="Enoyl-CoA_hydra/iso"/>
</dbReference>
<dbReference type="GO" id="GO:0006635">
    <property type="term" value="P:fatty acid beta-oxidation"/>
    <property type="evidence" value="ECO:0007669"/>
    <property type="project" value="TreeGrafter"/>
</dbReference>
<dbReference type="AlphaFoldDB" id="A0AAW2BL64"/>
<reference evidence="4 5" key="1">
    <citation type="submission" date="2024-01" db="EMBL/GenBank/DDBJ databases">
        <title>A telomere-to-telomere, gap-free genome of sweet tea (Lithocarpus litseifolius).</title>
        <authorList>
            <person name="Zhou J."/>
        </authorList>
    </citation>
    <scope>NUCLEOTIDE SEQUENCE [LARGE SCALE GENOMIC DNA]</scope>
    <source>
        <strain evidence="4">Zhou-2022a</strain>
        <tissue evidence="4">Leaf</tissue>
    </source>
</reference>
<dbReference type="InterPro" id="IPR029045">
    <property type="entry name" value="ClpP/crotonase-like_dom_sf"/>
</dbReference>
<keyword evidence="2" id="KW-0456">Lyase</keyword>
<evidence type="ECO:0000256" key="3">
    <source>
        <dbReference type="RuleBase" id="RU003707"/>
    </source>
</evidence>
<protein>
    <recommendedName>
        <fullName evidence="6">Enoyl-CoA hydratase 2, mitochondrial</fullName>
    </recommendedName>
</protein>
<dbReference type="PROSITE" id="PS00166">
    <property type="entry name" value="ENOYL_COA_HYDRATASE"/>
    <property type="match status" value="1"/>
</dbReference>
<dbReference type="Pfam" id="PF00378">
    <property type="entry name" value="ECH_1"/>
    <property type="match status" value="2"/>
</dbReference>
<evidence type="ECO:0008006" key="6">
    <source>
        <dbReference type="Google" id="ProtNLM"/>
    </source>
</evidence>
<comment type="similarity">
    <text evidence="1 3">Belongs to the enoyl-CoA hydratase/isomerase family.</text>
</comment>
<evidence type="ECO:0000256" key="2">
    <source>
        <dbReference type="ARBA" id="ARBA00023239"/>
    </source>
</evidence>
<dbReference type="Gene3D" id="1.10.12.10">
    <property type="entry name" value="Lyase 2-enoyl-coa Hydratase, Chain A, domain 2"/>
    <property type="match status" value="1"/>
</dbReference>
<dbReference type="CDD" id="cd06558">
    <property type="entry name" value="crotonase-like"/>
    <property type="match status" value="1"/>
</dbReference>
<dbReference type="InterPro" id="IPR014748">
    <property type="entry name" value="Enoyl-CoA_hydra_C"/>
</dbReference>
<dbReference type="Gene3D" id="3.90.226.10">
    <property type="entry name" value="2-enoyl-CoA Hydratase, Chain A, domain 1"/>
    <property type="match status" value="1"/>
</dbReference>
<dbReference type="EMBL" id="JAZDWU010000012">
    <property type="protein sequence ID" value="KAK9984765.1"/>
    <property type="molecule type" value="Genomic_DNA"/>
</dbReference>
<gene>
    <name evidence="4" type="ORF">SO802_034290</name>
</gene>
<accession>A0AAW2BL64</accession>
<dbReference type="FunFam" id="1.10.12.10:FF:000001">
    <property type="entry name" value="Probable enoyl-CoA hydratase, mitochondrial"/>
    <property type="match status" value="1"/>
</dbReference>
<dbReference type="PANTHER" id="PTHR11941:SF171">
    <property type="entry name" value="SD19268P"/>
    <property type="match status" value="1"/>
</dbReference>
<dbReference type="SUPFAM" id="SSF52096">
    <property type="entry name" value="ClpP/crotonase"/>
    <property type="match status" value="2"/>
</dbReference>
<name>A0AAW2BL64_9ROSI</name>
<evidence type="ECO:0000256" key="1">
    <source>
        <dbReference type="ARBA" id="ARBA00005254"/>
    </source>
</evidence>
<dbReference type="GO" id="GO:0005739">
    <property type="term" value="C:mitochondrion"/>
    <property type="evidence" value="ECO:0007669"/>
    <property type="project" value="TreeGrafter"/>
</dbReference>
<evidence type="ECO:0000313" key="4">
    <source>
        <dbReference type="EMBL" id="KAK9984765.1"/>
    </source>
</evidence>
<dbReference type="FunFam" id="3.90.226.10:FF:000061">
    <property type="entry name" value="Methylglutaconyl-CoA hydratase, mitochondrial"/>
    <property type="match status" value="1"/>
</dbReference>
<dbReference type="Proteomes" id="UP001459277">
    <property type="component" value="Unassembled WGS sequence"/>
</dbReference>
<keyword evidence="5" id="KW-1185">Reference proteome</keyword>
<organism evidence="4 5">
    <name type="scientific">Lithocarpus litseifolius</name>
    <dbReference type="NCBI Taxonomy" id="425828"/>
    <lineage>
        <taxon>Eukaryota</taxon>
        <taxon>Viridiplantae</taxon>
        <taxon>Streptophyta</taxon>
        <taxon>Embryophyta</taxon>
        <taxon>Tracheophyta</taxon>
        <taxon>Spermatophyta</taxon>
        <taxon>Magnoliopsida</taxon>
        <taxon>eudicotyledons</taxon>
        <taxon>Gunneridae</taxon>
        <taxon>Pentapetalae</taxon>
        <taxon>rosids</taxon>
        <taxon>fabids</taxon>
        <taxon>Fagales</taxon>
        <taxon>Fagaceae</taxon>
        <taxon>Lithocarpus</taxon>
    </lineage>
</organism>
<dbReference type="PANTHER" id="PTHR11941">
    <property type="entry name" value="ENOYL-COA HYDRATASE-RELATED"/>
    <property type="match status" value="1"/>
</dbReference>
<comment type="caution">
    <text evidence="4">The sequence shown here is derived from an EMBL/GenBank/DDBJ whole genome shotgun (WGS) entry which is preliminary data.</text>
</comment>
<proteinExistence type="inferred from homology"/>
<dbReference type="GO" id="GO:0016836">
    <property type="term" value="F:hydro-lyase activity"/>
    <property type="evidence" value="ECO:0007669"/>
    <property type="project" value="UniProtKB-ARBA"/>
</dbReference>
<sequence>MVVSFRVLARSVTHNCLKKSKPNQQSLSLIPSFTSNPHTWRFQSLRTLILESTTSESVKLNRLSDPDSGIVEVKLERPGVKNAIGRDMLRGLQQTFDAIEKDHSANVVMICSSVPKVFCAGADLKERRTMDPSEVHFFVKSLRLTFSFLEALRVPSIAVIEGAALGGGLEMALSCDLRICGEDAVLGLPETGLAIIPGAGGTQRLPRLVGKAVAKELIFTGRKICGRDAMSMGMYDRVLLCFCPIFSYRSVCYAAGLVNYCVPAGEAHIKALEIAQDINQKGPIAIRMAKRAINEGLEIDMASALTLEEECYEQVLNTKDRLEGLAAFAEKRKPRYTGE</sequence>